<gene>
    <name evidence="3" type="ORF">ACFYNQ_50925</name>
</gene>
<feature type="region of interest" description="Disordered" evidence="1">
    <location>
        <begin position="806"/>
        <end position="834"/>
    </location>
</feature>
<dbReference type="Gene3D" id="1.25.40.10">
    <property type="entry name" value="Tetratricopeptide repeat domain"/>
    <property type="match status" value="2"/>
</dbReference>
<dbReference type="InterPro" id="IPR002182">
    <property type="entry name" value="NB-ARC"/>
</dbReference>
<dbReference type="PRINTS" id="PR00381">
    <property type="entry name" value="KINESINLIGHT"/>
</dbReference>
<proteinExistence type="predicted"/>
<keyword evidence="4" id="KW-1185">Reference proteome</keyword>
<dbReference type="PANTHER" id="PTHR46082:SF6">
    <property type="entry name" value="AAA+ ATPASE DOMAIN-CONTAINING PROTEIN-RELATED"/>
    <property type="match status" value="1"/>
</dbReference>
<name>A0ABW6MMP5_9ACTN</name>
<dbReference type="SUPFAM" id="SSF52540">
    <property type="entry name" value="P-loop containing nucleoside triphosphate hydrolases"/>
    <property type="match status" value="1"/>
</dbReference>
<sequence>MVEGSGRRRTGQQARAQGDVTQVAGDMHVYPPPVPGPLVRWPVWVGNVPRLAAAFQPRTAVRDQAGEARREGRDVVLSGAGGVGKSQLAASLARQLRDQEHSTGAGLDVLVWVRATSPDQIITAYAEAAGQLRLAGAGPEDEGGAARLFMRWLAATRQRWLVVLDDLTDPAPLEGWWPDSGAGNGWVMATTRREDAQLSGQGRTLIRLGLYTRDEAVAYLRRRLTDAGHGHLHDPGPAGELADELGDLPLALGHAAAYLINTRRTMPDYLSLLRDASSRLGDLLPPSADTEGYGRPVTASLLISLDAVDQADTTHLARPLLHLASLMDPLGHPASAWTTPSALGYLRTARPSQRRRLRRNHPAVTEDEVRSALECLRTYALITQDTATAPIRLHALTARAVRETIPSGMLPAMARTAADAILSLWPRHDHEERELAASLRANTVHLDVLTRPALWQPQTHACIYRVSGSLTDAGLYQQAIAYDERTARHSNDIHGPDHPDTLSARNNLAVSYGDAGRVQDALNLRERVLADYERILGDDDPATLDARHNLAVSYRDAGRVQDALNLSERVLADLERILGDDHPATLRARNNLANSYSDAGRVQEALNLSERVLADLERILGDDHPNTLDARHNLAVSYSDAGRVQDALDLGERVLADLERILGDDHPATLRARNNLANSYGDAGRVEDALNLRERVLADLERILGDDHPATLRARNNLANSYSDAGRVEDALDLSERVLADYERILGDDHPDTLTARNNLANSYGDAGRVEDALDLSERVLADRERILGDDHPDTLTARNNLARARDAAAAVQQPDTATSAVDTEIQRPSGAPE</sequence>
<dbReference type="EMBL" id="JBIAHM010000038">
    <property type="protein sequence ID" value="MFE9606838.1"/>
    <property type="molecule type" value="Genomic_DNA"/>
</dbReference>
<dbReference type="Proteomes" id="UP001601303">
    <property type="component" value="Unassembled WGS sequence"/>
</dbReference>
<dbReference type="Pfam" id="PF13374">
    <property type="entry name" value="TPR_10"/>
    <property type="match status" value="1"/>
</dbReference>
<dbReference type="PANTHER" id="PTHR46082">
    <property type="entry name" value="ATP/GTP-BINDING PROTEIN-RELATED"/>
    <property type="match status" value="1"/>
</dbReference>
<evidence type="ECO:0000259" key="2">
    <source>
        <dbReference type="Pfam" id="PF00931"/>
    </source>
</evidence>
<protein>
    <submittedName>
        <fullName evidence="3">Tetratricopeptide repeat protein</fullName>
    </submittedName>
</protein>
<evidence type="ECO:0000313" key="3">
    <source>
        <dbReference type="EMBL" id="MFE9606838.1"/>
    </source>
</evidence>
<evidence type="ECO:0000256" key="1">
    <source>
        <dbReference type="SAM" id="MobiDB-lite"/>
    </source>
</evidence>
<reference evidence="3 4" key="1">
    <citation type="submission" date="2024-10" db="EMBL/GenBank/DDBJ databases">
        <title>The Natural Products Discovery Center: Release of the First 8490 Sequenced Strains for Exploring Actinobacteria Biosynthetic Diversity.</title>
        <authorList>
            <person name="Kalkreuter E."/>
            <person name="Kautsar S.A."/>
            <person name="Yang D."/>
            <person name="Bader C.D."/>
            <person name="Teijaro C.N."/>
            <person name="Fluegel L."/>
            <person name="Davis C.M."/>
            <person name="Simpson J.R."/>
            <person name="Lauterbach L."/>
            <person name="Steele A.D."/>
            <person name="Gui C."/>
            <person name="Meng S."/>
            <person name="Li G."/>
            <person name="Viehrig K."/>
            <person name="Ye F."/>
            <person name="Su P."/>
            <person name="Kiefer A.F."/>
            <person name="Nichols A."/>
            <person name="Cepeda A.J."/>
            <person name="Yan W."/>
            <person name="Fan B."/>
            <person name="Jiang Y."/>
            <person name="Adhikari A."/>
            <person name="Zheng C.-J."/>
            <person name="Schuster L."/>
            <person name="Cowan T.M."/>
            <person name="Smanski M.J."/>
            <person name="Chevrette M.G."/>
            <person name="De Carvalho L.P.S."/>
            <person name="Shen B."/>
        </authorList>
    </citation>
    <scope>NUCLEOTIDE SEQUENCE [LARGE SCALE GENOMIC DNA]</scope>
    <source>
        <strain evidence="3 4">NPDC006488</strain>
    </source>
</reference>
<dbReference type="RefSeq" id="WP_388115644.1">
    <property type="nucleotide sequence ID" value="NZ_JBIAHM010000038.1"/>
</dbReference>
<dbReference type="InterPro" id="IPR027417">
    <property type="entry name" value="P-loop_NTPase"/>
</dbReference>
<dbReference type="Pfam" id="PF00931">
    <property type="entry name" value="NB-ARC"/>
    <property type="match status" value="1"/>
</dbReference>
<dbReference type="InterPro" id="IPR011990">
    <property type="entry name" value="TPR-like_helical_dom_sf"/>
</dbReference>
<dbReference type="Pfam" id="PF13424">
    <property type="entry name" value="TPR_12"/>
    <property type="match status" value="3"/>
</dbReference>
<dbReference type="InterPro" id="IPR053137">
    <property type="entry name" value="NLR-like"/>
</dbReference>
<dbReference type="Gene3D" id="3.40.50.300">
    <property type="entry name" value="P-loop containing nucleotide triphosphate hydrolases"/>
    <property type="match status" value="1"/>
</dbReference>
<comment type="caution">
    <text evidence="3">The sequence shown here is derived from an EMBL/GenBank/DDBJ whole genome shotgun (WGS) entry which is preliminary data.</text>
</comment>
<dbReference type="SUPFAM" id="SSF48452">
    <property type="entry name" value="TPR-like"/>
    <property type="match status" value="3"/>
</dbReference>
<accession>A0ABW6MMP5</accession>
<feature type="domain" description="NB-ARC" evidence="2">
    <location>
        <begin position="75"/>
        <end position="218"/>
    </location>
</feature>
<evidence type="ECO:0000313" key="4">
    <source>
        <dbReference type="Proteomes" id="UP001601303"/>
    </source>
</evidence>
<feature type="region of interest" description="Disordered" evidence="1">
    <location>
        <begin position="1"/>
        <end position="23"/>
    </location>
</feature>
<organism evidence="3 4">
    <name type="scientific">Streptomyces hokutonensis</name>
    <dbReference type="NCBI Taxonomy" id="1306990"/>
    <lineage>
        <taxon>Bacteria</taxon>
        <taxon>Bacillati</taxon>
        <taxon>Actinomycetota</taxon>
        <taxon>Actinomycetes</taxon>
        <taxon>Kitasatosporales</taxon>
        <taxon>Streptomycetaceae</taxon>
        <taxon>Streptomyces</taxon>
    </lineage>
</organism>